<keyword evidence="10" id="KW-1185">Reference proteome</keyword>
<dbReference type="EC" id="5.4.99.-" evidence="7"/>
<dbReference type="PROSITE" id="PS01149">
    <property type="entry name" value="PSI_RSU"/>
    <property type="match status" value="1"/>
</dbReference>
<dbReference type="Proteomes" id="UP000092695">
    <property type="component" value="Chromosome"/>
</dbReference>
<comment type="catalytic activity">
    <reaction evidence="4">
        <text>uridine(2605) in 23S rRNA = pseudouridine(2605) in 23S rRNA</text>
        <dbReference type="Rhea" id="RHEA:42520"/>
        <dbReference type="Rhea" id="RHEA-COMP:10095"/>
        <dbReference type="Rhea" id="RHEA-COMP:10096"/>
        <dbReference type="ChEBI" id="CHEBI:65314"/>
        <dbReference type="ChEBI" id="CHEBI:65315"/>
        <dbReference type="EC" id="5.4.99.22"/>
    </reaction>
</comment>
<dbReference type="InterPro" id="IPR042092">
    <property type="entry name" value="PsdUridine_s_RsuA/RluB/E/F_cat"/>
</dbReference>
<dbReference type="Gene3D" id="3.10.290.10">
    <property type="entry name" value="RNA-binding S4 domain"/>
    <property type="match status" value="1"/>
</dbReference>
<protein>
    <recommendedName>
        <fullName evidence="7">Pseudouridine synthase</fullName>
        <ecNumber evidence="7">5.4.99.-</ecNumber>
    </recommendedName>
</protein>
<comment type="similarity">
    <text evidence="1 7">Belongs to the pseudouridine synthase RsuA family.</text>
</comment>
<evidence type="ECO:0000256" key="6">
    <source>
        <dbReference type="PROSITE-ProRule" id="PRU00182"/>
    </source>
</evidence>
<dbReference type="PANTHER" id="PTHR47683:SF3">
    <property type="entry name" value="RIBOSOMAL LARGE SUBUNIT PSEUDOURIDINE SYNTHASE B"/>
    <property type="match status" value="1"/>
</dbReference>
<dbReference type="Gene3D" id="3.30.70.580">
    <property type="entry name" value="Pseudouridine synthase I, catalytic domain, N-terminal subdomain"/>
    <property type="match status" value="1"/>
</dbReference>
<dbReference type="EMBL" id="CP016268">
    <property type="protein sequence ID" value="ANO51472.1"/>
    <property type="molecule type" value="Genomic_DNA"/>
</dbReference>
<evidence type="ECO:0000256" key="7">
    <source>
        <dbReference type="RuleBase" id="RU003887"/>
    </source>
</evidence>
<keyword evidence="2 6" id="KW-0694">RNA-binding</keyword>
<dbReference type="InterPro" id="IPR050343">
    <property type="entry name" value="RsuA_PseudoU_synthase"/>
</dbReference>
<dbReference type="PANTHER" id="PTHR47683">
    <property type="entry name" value="PSEUDOURIDINE SYNTHASE FAMILY PROTEIN-RELATED"/>
    <property type="match status" value="1"/>
</dbReference>
<keyword evidence="3 7" id="KW-0413">Isomerase</keyword>
<dbReference type="GO" id="GO:0005829">
    <property type="term" value="C:cytosol"/>
    <property type="evidence" value="ECO:0007669"/>
    <property type="project" value="UniProtKB-ARBA"/>
</dbReference>
<gene>
    <name evidence="9" type="ORF">BA177_09905</name>
</gene>
<dbReference type="Gene3D" id="3.30.70.1560">
    <property type="entry name" value="Alpha-L RNA-binding motif"/>
    <property type="match status" value="1"/>
</dbReference>
<dbReference type="FunFam" id="3.10.290.10:FF:000003">
    <property type="entry name" value="Pseudouridine synthase"/>
    <property type="match status" value="1"/>
</dbReference>
<reference evidence="9 10" key="1">
    <citation type="submission" date="2016-06" db="EMBL/GenBank/DDBJ databases">
        <title>Complete genome sequence of a deep-branching marine Gamma Proteobacterium Woeseia oceani type strain XK5.</title>
        <authorList>
            <person name="Mu D."/>
            <person name="Du Z."/>
        </authorList>
    </citation>
    <scope>NUCLEOTIDE SEQUENCE [LARGE SCALE GENOMIC DNA]</scope>
    <source>
        <strain evidence="9 10">XK5</strain>
    </source>
</reference>
<dbReference type="SMART" id="SM00363">
    <property type="entry name" value="S4"/>
    <property type="match status" value="1"/>
</dbReference>
<evidence type="ECO:0000256" key="4">
    <source>
        <dbReference type="ARBA" id="ARBA00036944"/>
    </source>
</evidence>
<dbReference type="GO" id="GO:0000455">
    <property type="term" value="P:enzyme-directed rRNA pseudouridine synthesis"/>
    <property type="evidence" value="ECO:0007669"/>
    <property type="project" value="UniProtKB-ARBA"/>
</dbReference>
<dbReference type="Pfam" id="PF01479">
    <property type="entry name" value="S4"/>
    <property type="match status" value="1"/>
</dbReference>
<dbReference type="InterPro" id="IPR036986">
    <property type="entry name" value="S4_RNA-bd_sf"/>
</dbReference>
<accession>A0A193LG36</accession>
<comment type="function">
    <text evidence="5">Responsible for synthesis of pseudouridine from uracil-2605 in 23S ribosomal RNA.</text>
</comment>
<dbReference type="RefSeq" id="WP_068615840.1">
    <property type="nucleotide sequence ID" value="NZ_CP016268.1"/>
</dbReference>
<dbReference type="PROSITE" id="PS50889">
    <property type="entry name" value="S4"/>
    <property type="match status" value="1"/>
</dbReference>
<dbReference type="NCBIfam" id="TIGR00093">
    <property type="entry name" value="pseudouridine synthase"/>
    <property type="match status" value="1"/>
</dbReference>
<proteinExistence type="inferred from homology"/>
<dbReference type="KEGG" id="woc:BA177_09905"/>
<dbReference type="OrthoDB" id="9807213at2"/>
<sequence>MAERVHKFLAAAGHGSRREIEGWIREGRLTIDGKLAELGSSVEGGESFALDGRRIQVRQKAIPHQHLMYHKPGDELVSRKDPEGRRVVFASIPRLKGSRWVAVGRLDMTTTGLLLFTTDGTLANQLMHPAQGLVRRYAVRVHGQPSDDDIARLASGVELDDGTASFDSINEAGGDGANRWFNVTLREGRNREVRRLWEALGFEVSRLMRVAYGPIELPRSLRRGKHRLLAPPEVRALYTAAGMPVPRAVMAPIRKKKYNKNKKKR</sequence>
<dbReference type="InterPro" id="IPR006145">
    <property type="entry name" value="PsdUridine_synth_RsuA/RluA"/>
</dbReference>
<dbReference type="Pfam" id="PF00849">
    <property type="entry name" value="PseudoU_synth_2"/>
    <property type="match status" value="1"/>
</dbReference>
<dbReference type="NCBIfam" id="NF007976">
    <property type="entry name" value="PRK10700.1"/>
    <property type="match status" value="1"/>
</dbReference>
<dbReference type="InterPro" id="IPR018496">
    <property type="entry name" value="PsdUridine_synth_RsuA/RluB_CS"/>
</dbReference>
<dbReference type="FunFam" id="3.30.70.1560:FF:000001">
    <property type="entry name" value="Pseudouridine synthase"/>
    <property type="match status" value="1"/>
</dbReference>
<evidence type="ECO:0000256" key="3">
    <source>
        <dbReference type="ARBA" id="ARBA00023235"/>
    </source>
</evidence>
<dbReference type="InterPro" id="IPR002942">
    <property type="entry name" value="S4_RNA-bd"/>
</dbReference>
<dbReference type="CDD" id="cd00165">
    <property type="entry name" value="S4"/>
    <property type="match status" value="1"/>
</dbReference>
<evidence type="ECO:0000259" key="8">
    <source>
        <dbReference type="SMART" id="SM00363"/>
    </source>
</evidence>
<organism evidence="9 10">
    <name type="scientific">Woeseia oceani</name>
    <dbReference type="NCBI Taxonomy" id="1548547"/>
    <lineage>
        <taxon>Bacteria</taxon>
        <taxon>Pseudomonadati</taxon>
        <taxon>Pseudomonadota</taxon>
        <taxon>Gammaproteobacteria</taxon>
        <taxon>Woeseiales</taxon>
        <taxon>Woeseiaceae</taxon>
        <taxon>Woeseia</taxon>
    </lineage>
</organism>
<evidence type="ECO:0000313" key="10">
    <source>
        <dbReference type="Proteomes" id="UP000092695"/>
    </source>
</evidence>
<dbReference type="GO" id="GO:0160139">
    <property type="term" value="F:23S rRNA pseudouridine(2605) synthase activity"/>
    <property type="evidence" value="ECO:0007669"/>
    <property type="project" value="UniProtKB-EC"/>
</dbReference>
<dbReference type="InterPro" id="IPR020103">
    <property type="entry name" value="PsdUridine_synth_cat_dom_sf"/>
</dbReference>
<evidence type="ECO:0000313" key="9">
    <source>
        <dbReference type="EMBL" id="ANO51472.1"/>
    </source>
</evidence>
<dbReference type="AlphaFoldDB" id="A0A193LG36"/>
<dbReference type="STRING" id="1548547.BA177_09905"/>
<evidence type="ECO:0000256" key="2">
    <source>
        <dbReference type="ARBA" id="ARBA00022884"/>
    </source>
</evidence>
<dbReference type="SUPFAM" id="SSF55120">
    <property type="entry name" value="Pseudouridine synthase"/>
    <property type="match status" value="1"/>
</dbReference>
<name>A0A193LG36_9GAMM</name>
<feature type="domain" description="RNA-binding S4" evidence="8">
    <location>
        <begin position="3"/>
        <end position="93"/>
    </location>
</feature>
<dbReference type="InterPro" id="IPR020094">
    <property type="entry name" value="TruA/RsuA/RluB/E/F_N"/>
</dbReference>
<dbReference type="InterPro" id="IPR000748">
    <property type="entry name" value="PsdUridine_synth_RsuA/RluB/E/F"/>
</dbReference>
<dbReference type="SUPFAM" id="SSF55174">
    <property type="entry name" value="Alpha-L RNA-binding motif"/>
    <property type="match status" value="1"/>
</dbReference>
<evidence type="ECO:0000256" key="1">
    <source>
        <dbReference type="ARBA" id="ARBA00008348"/>
    </source>
</evidence>
<evidence type="ECO:0000256" key="5">
    <source>
        <dbReference type="ARBA" id="ARBA00037383"/>
    </source>
</evidence>
<dbReference type="GO" id="GO:0003723">
    <property type="term" value="F:RNA binding"/>
    <property type="evidence" value="ECO:0007669"/>
    <property type="project" value="UniProtKB-KW"/>
</dbReference>